<dbReference type="Gene3D" id="3.40.50.1820">
    <property type="entry name" value="alpha/beta hydrolase"/>
    <property type="match status" value="1"/>
</dbReference>
<dbReference type="PANTHER" id="PTHR48081">
    <property type="entry name" value="AB HYDROLASE SUPERFAMILY PROTEIN C4A8.06C"/>
    <property type="match status" value="1"/>
</dbReference>
<dbReference type="InterPro" id="IPR013094">
    <property type="entry name" value="AB_hydrolase_3"/>
</dbReference>
<evidence type="ECO:0000313" key="4">
    <source>
        <dbReference type="Proteomes" id="UP000240493"/>
    </source>
</evidence>
<sequence>MASDLDARFQDLVSLLHSIPSSIFSPFDIYRTSYYSCGVDIGADILVPKRPCRLSRLPVIVTGSSLFPAWFSKWILEFAEEQSAVIISPNYRLLPEVKGMDIIQDMKNFWDWFQRGGPERYLRSVGRSEIRLDPEQLLLIGESAGGYLALQSALLEFVRPRAMIVLYPMLDMLSDHFATPYSKTIAGVPNFPPSVIDNFLADLPERTVITEADPPARLDLALAVVQNGRFLDILGDSPDLFILEKLKHRTVVVSRDSHESLFPHLYILHGEQDSAVPVDGTLKLVEYVKNIDPAAKIHTAIQPGDHGFDCTASSKDKWMREGLDFVLKEWIRQDSKI</sequence>
<name>A0A2T3Z100_TRIA4</name>
<evidence type="ECO:0000259" key="2">
    <source>
        <dbReference type="Pfam" id="PF07859"/>
    </source>
</evidence>
<proteinExistence type="predicted"/>
<gene>
    <name evidence="3" type="ORF">M441DRAFT_146370</name>
</gene>
<evidence type="ECO:0000256" key="1">
    <source>
        <dbReference type="ARBA" id="ARBA00022801"/>
    </source>
</evidence>
<dbReference type="Proteomes" id="UP000240493">
    <property type="component" value="Unassembled WGS sequence"/>
</dbReference>
<dbReference type="STRING" id="1042311.A0A2T3Z100"/>
<dbReference type="InterPro" id="IPR050300">
    <property type="entry name" value="GDXG_lipolytic_enzyme"/>
</dbReference>
<feature type="domain" description="Alpha/beta hydrolase fold-3" evidence="2">
    <location>
        <begin position="70"/>
        <end position="177"/>
    </location>
</feature>
<dbReference type="AlphaFoldDB" id="A0A2T3Z100"/>
<keyword evidence="1" id="KW-0378">Hydrolase</keyword>
<evidence type="ECO:0000313" key="3">
    <source>
        <dbReference type="EMBL" id="PTB38473.1"/>
    </source>
</evidence>
<accession>A0A2T3Z100</accession>
<dbReference type="OrthoDB" id="19653at2759"/>
<reference evidence="3 4" key="1">
    <citation type="submission" date="2016-07" db="EMBL/GenBank/DDBJ databases">
        <title>Multiple horizontal gene transfer events from other fungi enriched the ability of initially mycotrophic Trichoderma (Ascomycota) to feed on dead plant biomass.</title>
        <authorList>
            <consortium name="DOE Joint Genome Institute"/>
            <person name="Aerts A."/>
            <person name="Atanasova L."/>
            <person name="Chenthamara K."/>
            <person name="Zhang J."/>
            <person name="Grujic M."/>
            <person name="Henrissat B."/>
            <person name="Kuo A."/>
            <person name="Salamov A."/>
            <person name="Lipzen A."/>
            <person name="Labutti K."/>
            <person name="Barry K."/>
            <person name="Miao Y."/>
            <person name="Rahimi M.J."/>
            <person name="Shen Q."/>
            <person name="Grigoriev I.V."/>
            <person name="Kubicek C.P."/>
            <person name="Druzhinina I.S."/>
        </authorList>
    </citation>
    <scope>NUCLEOTIDE SEQUENCE [LARGE SCALE GENOMIC DNA]</scope>
    <source>
        <strain evidence="3 4">CBS 433.97</strain>
    </source>
</reference>
<dbReference type="InterPro" id="IPR029058">
    <property type="entry name" value="AB_hydrolase_fold"/>
</dbReference>
<protein>
    <recommendedName>
        <fullName evidence="2">Alpha/beta hydrolase fold-3 domain-containing protein</fullName>
    </recommendedName>
</protein>
<keyword evidence="4" id="KW-1185">Reference proteome</keyword>
<dbReference type="Pfam" id="PF07859">
    <property type="entry name" value="Abhydrolase_3"/>
    <property type="match status" value="1"/>
</dbReference>
<dbReference type="GO" id="GO:0016787">
    <property type="term" value="F:hydrolase activity"/>
    <property type="evidence" value="ECO:0007669"/>
    <property type="project" value="UniProtKB-KW"/>
</dbReference>
<dbReference type="EMBL" id="KZ679266">
    <property type="protein sequence ID" value="PTB38473.1"/>
    <property type="molecule type" value="Genomic_DNA"/>
</dbReference>
<dbReference type="PANTHER" id="PTHR48081:SF3">
    <property type="entry name" value="ALPHA_BETA HYDROLASE FOLD-3 DOMAIN-CONTAINING PROTEIN"/>
    <property type="match status" value="1"/>
</dbReference>
<organism evidence="3 4">
    <name type="scientific">Trichoderma asperellum (strain ATCC 204424 / CBS 433.97 / NBRC 101777)</name>
    <dbReference type="NCBI Taxonomy" id="1042311"/>
    <lineage>
        <taxon>Eukaryota</taxon>
        <taxon>Fungi</taxon>
        <taxon>Dikarya</taxon>
        <taxon>Ascomycota</taxon>
        <taxon>Pezizomycotina</taxon>
        <taxon>Sordariomycetes</taxon>
        <taxon>Hypocreomycetidae</taxon>
        <taxon>Hypocreales</taxon>
        <taxon>Hypocreaceae</taxon>
        <taxon>Trichoderma</taxon>
    </lineage>
</organism>
<dbReference type="SUPFAM" id="SSF53474">
    <property type="entry name" value="alpha/beta-Hydrolases"/>
    <property type="match status" value="1"/>
</dbReference>